<sequence length="41" mass="4516">MKNVIKVLLFLSLVWIIFGQVSKKYPSLLGVDPGGVSIVKQ</sequence>
<dbReference type="Proteomes" id="UP000003287">
    <property type="component" value="Unassembled WGS sequence"/>
</dbReference>
<organism evidence="1 2">
    <name type="scientific">Streptococcus constellatus subsp. pharyngis SK1060 = CCUG 46377</name>
    <dbReference type="NCBI Taxonomy" id="1035184"/>
    <lineage>
        <taxon>Bacteria</taxon>
        <taxon>Bacillati</taxon>
        <taxon>Bacillota</taxon>
        <taxon>Bacilli</taxon>
        <taxon>Lactobacillales</taxon>
        <taxon>Streptococcaceae</taxon>
        <taxon>Streptococcus</taxon>
        <taxon>Streptococcus anginosus group</taxon>
    </lineage>
</organism>
<evidence type="ECO:0000313" key="2">
    <source>
        <dbReference type="Proteomes" id="UP000003287"/>
    </source>
</evidence>
<dbReference type="EMBL" id="AFUP01000010">
    <property type="protein sequence ID" value="EGV06469.1"/>
    <property type="molecule type" value="Genomic_DNA"/>
</dbReference>
<protein>
    <submittedName>
        <fullName evidence="1">Uncharacterized protein</fullName>
    </submittedName>
</protein>
<dbReference type="AlphaFoldDB" id="F9PAW5"/>
<proteinExistence type="predicted"/>
<gene>
    <name evidence="1" type="ORF">HMPREF1042_0155</name>
</gene>
<accession>F9PAW5</accession>
<name>F9PAW5_STRCV</name>
<reference evidence="1 2" key="1">
    <citation type="submission" date="2011-06" db="EMBL/GenBank/DDBJ databases">
        <authorList>
            <person name="Harkins D.M."/>
            <person name="Madupu R."/>
            <person name="Durkin A.S."/>
            <person name="Torralba M."/>
            <person name="Methe B."/>
            <person name="Sutton G.G."/>
            <person name="Nelson K.E."/>
        </authorList>
    </citation>
    <scope>NUCLEOTIDE SEQUENCE [LARGE SCALE GENOMIC DNA]</scope>
    <source>
        <strain evidence="1 2">SK1060</strain>
    </source>
</reference>
<evidence type="ECO:0000313" key="1">
    <source>
        <dbReference type="EMBL" id="EGV06469.1"/>
    </source>
</evidence>